<gene>
    <name evidence="1" type="ORF">JFY71_07645</name>
</gene>
<accession>A0AC61MNX9</accession>
<dbReference type="Proteomes" id="UP000595814">
    <property type="component" value="Chromosome"/>
</dbReference>
<organism evidence="1 2">
    <name type="scientific">Miniphocaeibacter halophilus</name>
    <dbReference type="NCBI Taxonomy" id="2931922"/>
    <lineage>
        <taxon>Bacteria</taxon>
        <taxon>Bacillati</taxon>
        <taxon>Bacillota</taxon>
        <taxon>Tissierellia</taxon>
        <taxon>Tissierellales</taxon>
        <taxon>Peptoniphilaceae</taxon>
        <taxon>Miniphocaeibacter</taxon>
    </lineage>
</organism>
<proteinExistence type="predicted"/>
<protein>
    <submittedName>
        <fullName evidence="1">Carbohydrate ABC transporter permease</fullName>
    </submittedName>
</protein>
<evidence type="ECO:0000313" key="1">
    <source>
        <dbReference type="EMBL" id="QQK07194.1"/>
    </source>
</evidence>
<reference evidence="1 2" key="1">
    <citation type="journal article" date="2022" name="Int. J. Syst. Evol. Microbiol.">
        <title>Miniphocaeibacter halophilus sp. nov., an ammonium-tolerant acetate-producing bacterium isolated from a biogas system.</title>
        <authorList>
            <person name="Schnurer A."/>
            <person name="Singh A."/>
            <person name="Bi S."/>
            <person name="Qiao W."/>
            <person name="Westerholm M."/>
        </authorList>
    </citation>
    <scope>NUCLEOTIDE SEQUENCE [LARGE SCALE GENOMIC DNA]</scope>
    <source>
        <strain evidence="1 2">AMB_01</strain>
    </source>
</reference>
<evidence type="ECO:0000313" key="2">
    <source>
        <dbReference type="Proteomes" id="UP000595814"/>
    </source>
</evidence>
<name>A0AC61MNX9_9FIRM</name>
<keyword evidence="2" id="KW-1185">Reference proteome</keyword>
<sequence>MKTKKKKNIIWHIIFILIIIISLYPIIFSISNSFKPLKDAYHTILDIIPRKITLENYKYLFESLPIFKITFNTFIAATAITLIKLFISFFASYAIVYGTFRGKRLLYFIFIGTMFVPFTVTMIPNYLIISKLGLIDKIWGIILPQLADAMGIFLLTQTMRSIPKSLIEVAKLDNLNDRTIMRGIVFPLSKHAVYSTGIWFFITAWNEYVWPVLVLKTTENYTLPLALQNFISSEGGTNFSVAMAVSVIAMILPLALYLIFQKYIIGTFVSAGVK</sequence>
<dbReference type="EMBL" id="CP066744">
    <property type="protein sequence ID" value="QQK07194.1"/>
    <property type="molecule type" value="Genomic_DNA"/>
</dbReference>